<reference evidence="11 12" key="1">
    <citation type="submission" date="2018-04" db="EMBL/GenBank/DDBJ databases">
        <title>Thalassorhabdus spongiae gen. nov., sp. nov., isolated from a marine sponge in South-West Iceland.</title>
        <authorList>
            <person name="Knobloch S."/>
            <person name="Daussin A."/>
            <person name="Johannsson R."/>
            <person name="Marteinsson V.T."/>
        </authorList>
    </citation>
    <scope>NUCLEOTIDE SEQUENCE [LARGE SCALE GENOMIC DNA]</scope>
    <source>
        <strain evidence="11 12">Hp12</strain>
    </source>
</reference>
<comment type="caution">
    <text evidence="11">The sequence shown here is derived from an EMBL/GenBank/DDBJ whole genome shotgun (WGS) entry which is preliminary data.</text>
</comment>
<gene>
    <name evidence="11" type="ORF">DC094_09060</name>
</gene>
<feature type="transmembrane region" description="Helical" evidence="10">
    <location>
        <begin position="194"/>
        <end position="214"/>
    </location>
</feature>
<evidence type="ECO:0000256" key="9">
    <source>
        <dbReference type="ARBA" id="ARBA00031636"/>
    </source>
</evidence>
<dbReference type="InterPro" id="IPR048279">
    <property type="entry name" value="MdtK-like"/>
</dbReference>
<evidence type="ECO:0000256" key="4">
    <source>
        <dbReference type="ARBA" id="ARBA00022475"/>
    </source>
</evidence>
<evidence type="ECO:0000256" key="7">
    <source>
        <dbReference type="ARBA" id="ARBA00023065"/>
    </source>
</evidence>
<evidence type="ECO:0000256" key="5">
    <source>
        <dbReference type="ARBA" id="ARBA00022692"/>
    </source>
</evidence>
<dbReference type="CDD" id="cd13131">
    <property type="entry name" value="MATE_NorM_like"/>
    <property type="match status" value="1"/>
</dbReference>
<protein>
    <recommendedName>
        <fullName evidence="9">Multidrug-efflux transporter</fullName>
    </recommendedName>
</protein>
<keyword evidence="2" id="KW-0813">Transport</keyword>
<dbReference type="OrthoDB" id="9780160at2"/>
<dbReference type="GO" id="GO:0005886">
    <property type="term" value="C:plasma membrane"/>
    <property type="evidence" value="ECO:0007669"/>
    <property type="project" value="UniProtKB-SubCell"/>
</dbReference>
<evidence type="ECO:0000313" key="12">
    <source>
        <dbReference type="Proteomes" id="UP000244906"/>
    </source>
</evidence>
<dbReference type="PIRSF" id="PIRSF006603">
    <property type="entry name" value="DinF"/>
    <property type="match status" value="1"/>
</dbReference>
<evidence type="ECO:0000256" key="2">
    <source>
        <dbReference type="ARBA" id="ARBA00022448"/>
    </source>
</evidence>
<dbReference type="GO" id="GO:0015297">
    <property type="term" value="F:antiporter activity"/>
    <property type="evidence" value="ECO:0007669"/>
    <property type="project" value="UniProtKB-KW"/>
</dbReference>
<accession>A0A2V1GTS3</accession>
<keyword evidence="3" id="KW-0050">Antiport</keyword>
<dbReference type="EMBL" id="QDDL01000003">
    <property type="protein sequence ID" value="PVZ69476.1"/>
    <property type="molecule type" value="Genomic_DNA"/>
</dbReference>
<keyword evidence="7" id="KW-0406">Ion transport</keyword>
<feature type="transmembrane region" description="Helical" evidence="10">
    <location>
        <begin position="281"/>
        <end position="302"/>
    </location>
</feature>
<dbReference type="InterPro" id="IPR050222">
    <property type="entry name" value="MATE_MdtK"/>
</dbReference>
<feature type="transmembrane region" description="Helical" evidence="10">
    <location>
        <begin position="323"/>
        <end position="341"/>
    </location>
</feature>
<evidence type="ECO:0000256" key="1">
    <source>
        <dbReference type="ARBA" id="ARBA00004429"/>
    </source>
</evidence>
<evidence type="ECO:0000256" key="8">
    <source>
        <dbReference type="ARBA" id="ARBA00023136"/>
    </source>
</evidence>
<dbReference type="NCBIfam" id="TIGR00797">
    <property type="entry name" value="matE"/>
    <property type="match status" value="1"/>
</dbReference>
<comment type="subcellular location">
    <subcellularLocation>
        <location evidence="1">Cell inner membrane</location>
        <topology evidence="1">Multi-pass membrane protein</topology>
    </subcellularLocation>
</comment>
<keyword evidence="12" id="KW-1185">Reference proteome</keyword>
<feature type="transmembrane region" description="Helical" evidence="10">
    <location>
        <begin position="353"/>
        <end position="371"/>
    </location>
</feature>
<feature type="transmembrane region" description="Helical" evidence="10">
    <location>
        <begin position="168"/>
        <end position="188"/>
    </location>
</feature>
<feature type="transmembrane region" description="Helical" evidence="10">
    <location>
        <begin position="246"/>
        <end position="269"/>
    </location>
</feature>
<proteinExistence type="predicted"/>
<evidence type="ECO:0000313" key="11">
    <source>
        <dbReference type="EMBL" id="PVZ69476.1"/>
    </source>
</evidence>
<dbReference type="PANTHER" id="PTHR43298">
    <property type="entry name" value="MULTIDRUG RESISTANCE PROTEIN NORM-RELATED"/>
    <property type="match status" value="1"/>
</dbReference>
<keyword evidence="8 10" id="KW-0472">Membrane</keyword>
<dbReference type="PANTHER" id="PTHR43298:SF2">
    <property type="entry name" value="FMN_FAD EXPORTER YEEO-RELATED"/>
    <property type="match status" value="1"/>
</dbReference>
<dbReference type="AlphaFoldDB" id="A0A2V1GTS3"/>
<dbReference type="GO" id="GO:0006811">
    <property type="term" value="P:monoatomic ion transport"/>
    <property type="evidence" value="ECO:0007669"/>
    <property type="project" value="UniProtKB-KW"/>
</dbReference>
<keyword evidence="4" id="KW-1003">Cell membrane</keyword>
<keyword evidence="5 10" id="KW-0812">Transmembrane</keyword>
<dbReference type="Pfam" id="PF01554">
    <property type="entry name" value="MatE"/>
    <property type="match status" value="2"/>
</dbReference>
<feature type="transmembrane region" description="Helical" evidence="10">
    <location>
        <begin position="58"/>
        <end position="80"/>
    </location>
</feature>
<feature type="transmembrane region" description="Helical" evidence="10">
    <location>
        <begin position="391"/>
        <end position="411"/>
    </location>
</feature>
<dbReference type="InterPro" id="IPR002528">
    <property type="entry name" value="MATE_fam"/>
</dbReference>
<dbReference type="GO" id="GO:0042910">
    <property type="term" value="F:xenobiotic transmembrane transporter activity"/>
    <property type="evidence" value="ECO:0007669"/>
    <property type="project" value="InterPro"/>
</dbReference>
<dbReference type="Proteomes" id="UP000244906">
    <property type="component" value="Unassembled WGS sequence"/>
</dbReference>
<name>A0A2V1GTS3_9GAMM</name>
<keyword evidence="6 10" id="KW-1133">Transmembrane helix</keyword>
<dbReference type="RefSeq" id="WP_116686812.1">
    <property type="nucleotide sequence ID" value="NZ_CAWNYD010000003.1"/>
</dbReference>
<evidence type="ECO:0000256" key="10">
    <source>
        <dbReference type="SAM" id="Phobius"/>
    </source>
</evidence>
<evidence type="ECO:0000256" key="3">
    <source>
        <dbReference type="ARBA" id="ARBA00022449"/>
    </source>
</evidence>
<evidence type="ECO:0000256" key="6">
    <source>
        <dbReference type="ARBA" id="ARBA00022989"/>
    </source>
</evidence>
<sequence length="457" mass="49546">MPSSKTKKPTHELSILLKLTLPILITQLAQQGMALVDTIMAGRFSAQDLAGIATGAGIWVPLWLLVMGICMATTPSVAQLNGANKRGEIAPLVQQMLWISIPLGILSGLILYFLNQPIMNLLGVSPEIAAPAGQYMQAVAFGVPITIAAQPLRFLSEGMGVIRPIMQASLLAFLINIPLDYLFVFGFADIEGMGGPGCGWATSILMTFSAALWLRNIYRHHNLAPLNFSLKLPAPDWPQIKHQFQVGFPIGSSIFFEISIFSLVTLLLGRLGAITVAANQIAFSATGTLFMIPLSLSMALTIRIGHLLGQGKQQVAYKLGWQGIMTTACWMMASILLIVVFSENIAQFYSEDIQVIALASSLLLYAAMFQLSDGIQVASAGVLRGYKDTAFTMKATMLAYWVIGLPLGYWLAFKQGYLAVGFWYGLIAGLTVAACLLLYRVKKVSSQYLLKAENQSV</sequence>
<feature type="transmembrane region" description="Helical" evidence="10">
    <location>
        <begin position="417"/>
        <end position="439"/>
    </location>
</feature>
<organism evidence="11 12">
    <name type="scientific">Pelagibaculum spongiae</name>
    <dbReference type="NCBI Taxonomy" id="2080658"/>
    <lineage>
        <taxon>Bacteria</taxon>
        <taxon>Pseudomonadati</taxon>
        <taxon>Pseudomonadota</taxon>
        <taxon>Gammaproteobacteria</taxon>
        <taxon>Oceanospirillales</taxon>
        <taxon>Pelagibaculum</taxon>
    </lineage>
</organism>
<feature type="transmembrane region" description="Helical" evidence="10">
    <location>
        <begin position="92"/>
        <end position="114"/>
    </location>
</feature>